<keyword evidence="2" id="KW-1185">Reference proteome</keyword>
<sequence>MPTLLDLPIELIDDIAVWTAPEGIEGFLLSCKAVYDIGKGHIARHNRYKRRWKRFSHVHVGDLDERDKLWKRPRTVLQLIREIALDPCIALYINDLNLYVPKCLSLSSQKIVKREYNQLRDNGNAMAAIQSLLARSRHLKKAAQDPDLWLRRIQLDDQYPGDLGTLFPAAFLLTLLPNVQKLVLPRDWRSLPHPLRPDREYVPRPCLVHERSEIRRLMDIIVGEAHEPNRTDAALAKLECVLPNGWEGSLFFNDGRVLQEVDIFMAMPSIKQLYTYNGNAWNDGWNCTSFRAQYPVASNLRRAEFLTAYMSADSIAELLTHAPLITCLKYSHMPPNSLSSSQTYCRAGDFVTAVGKHIGRTLKEFSMTIKPLGNCIIERGVVSMQEFTALEKAELDVQIFCGRLPEPGEMADLSTDRFWLYEQIPCVPDIFPPSIKSLMLWTRHRDLELWHHNVQGLRRLFSHTSEKQSARLPALEHLAVGFICHHEGREAEEDEHLRELKHIVNDLCTAEIQHYDIFAKDKDEYARRFPYLSYDLD</sequence>
<name>A0A4U0U0W2_9PEZI</name>
<gene>
    <name evidence="1" type="ORF">B0A50_03915</name>
</gene>
<organism evidence="1 2">
    <name type="scientific">Salinomyces thailandicus</name>
    <dbReference type="NCBI Taxonomy" id="706561"/>
    <lineage>
        <taxon>Eukaryota</taxon>
        <taxon>Fungi</taxon>
        <taxon>Dikarya</taxon>
        <taxon>Ascomycota</taxon>
        <taxon>Pezizomycotina</taxon>
        <taxon>Dothideomycetes</taxon>
        <taxon>Dothideomycetidae</taxon>
        <taxon>Mycosphaerellales</taxon>
        <taxon>Teratosphaeriaceae</taxon>
        <taxon>Salinomyces</taxon>
    </lineage>
</organism>
<comment type="caution">
    <text evidence="1">The sequence shown here is derived from an EMBL/GenBank/DDBJ whole genome shotgun (WGS) entry which is preliminary data.</text>
</comment>
<dbReference type="Proteomes" id="UP000308549">
    <property type="component" value="Unassembled WGS sequence"/>
</dbReference>
<evidence type="ECO:0000313" key="2">
    <source>
        <dbReference type="Proteomes" id="UP000308549"/>
    </source>
</evidence>
<evidence type="ECO:0000313" key="1">
    <source>
        <dbReference type="EMBL" id="TKA28448.1"/>
    </source>
</evidence>
<dbReference type="OrthoDB" id="5421601at2759"/>
<dbReference type="AlphaFoldDB" id="A0A4U0U0W2"/>
<reference evidence="1 2" key="1">
    <citation type="submission" date="2017-03" db="EMBL/GenBank/DDBJ databases">
        <title>Genomes of endolithic fungi from Antarctica.</title>
        <authorList>
            <person name="Coleine C."/>
            <person name="Masonjones S."/>
            <person name="Stajich J.E."/>
        </authorList>
    </citation>
    <scope>NUCLEOTIDE SEQUENCE [LARGE SCALE GENOMIC DNA]</scope>
    <source>
        <strain evidence="1 2">CCFEE 6315</strain>
    </source>
</reference>
<dbReference type="EMBL" id="NAJL01000018">
    <property type="protein sequence ID" value="TKA28448.1"/>
    <property type="molecule type" value="Genomic_DNA"/>
</dbReference>
<protein>
    <recommendedName>
        <fullName evidence="3">F-box domain-containing protein</fullName>
    </recommendedName>
</protein>
<accession>A0A4U0U0W2</accession>
<evidence type="ECO:0008006" key="3">
    <source>
        <dbReference type="Google" id="ProtNLM"/>
    </source>
</evidence>
<proteinExistence type="predicted"/>